<keyword evidence="1" id="KW-0175">Coiled coil</keyword>
<organism evidence="2 3">
    <name type="scientific">Kutzneria buriramensis</name>
    <dbReference type="NCBI Taxonomy" id="1045776"/>
    <lineage>
        <taxon>Bacteria</taxon>
        <taxon>Bacillati</taxon>
        <taxon>Actinomycetota</taxon>
        <taxon>Actinomycetes</taxon>
        <taxon>Pseudonocardiales</taxon>
        <taxon>Pseudonocardiaceae</taxon>
        <taxon>Kutzneria</taxon>
    </lineage>
</organism>
<dbReference type="RefSeq" id="WP_147328515.1">
    <property type="nucleotide sequence ID" value="NZ_CP144375.1"/>
</dbReference>
<protein>
    <submittedName>
        <fullName evidence="2">Uncharacterized protein</fullName>
    </submittedName>
</protein>
<reference evidence="2 3" key="1">
    <citation type="submission" date="2018-08" db="EMBL/GenBank/DDBJ databases">
        <title>Genomic Encyclopedia of Archaeal and Bacterial Type Strains, Phase II (KMG-II): from individual species to whole genera.</title>
        <authorList>
            <person name="Goeker M."/>
        </authorList>
    </citation>
    <scope>NUCLEOTIDE SEQUENCE [LARGE SCALE GENOMIC DNA]</scope>
    <source>
        <strain evidence="2 3">DSM 45791</strain>
    </source>
</reference>
<feature type="coiled-coil region" evidence="1">
    <location>
        <begin position="4"/>
        <end position="31"/>
    </location>
</feature>
<gene>
    <name evidence="2" type="ORF">BCF44_105390</name>
</gene>
<dbReference type="PROSITE" id="PS51318">
    <property type="entry name" value="TAT"/>
    <property type="match status" value="1"/>
</dbReference>
<dbReference type="Proteomes" id="UP000256269">
    <property type="component" value="Unassembled WGS sequence"/>
</dbReference>
<accession>A0A3E0HQ65</accession>
<dbReference type="InterPro" id="IPR006311">
    <property type="entry name" value="TAT_signal"/>
</dbReference>
<comment type="caution">
    <text evidence="2">The sequence shown here is derived from an EMBL/GenBank/DDBJ whole genome shotgun (WGS) entry which is preliminary data.</text>
</comment>
<evidence type="ECO:0000313" key="2">
    <source>
        <dbReference type="EMBL" id="REH48531.1"/>
    </source>
</evidence>
<proteinExistence type="predicted"/>
<dbReference type="EMBL" id="QUNO01000005">
    <property type="protein sequence ID" value="REH48531.1"/>
    <property type="molecule type" value="Genomic_DNA"/>
</dbReference>
<evidence type="ECO:0000313" key="3">
    <source>
        <dbReference type="Proteomes" id="UP000256269"/>
    </source>
</evidence>
<keyword evidence="3" id="KW-1185">Reference proteome</keyword>
<sequence length="321" mass="32060">MSEHEELFARLHKLEDENRRLSARLDELARPVSRRAMFKRAGQVALGAAALSVGAEVAAAPTAAADDKNPVLQGVTNFATNGTALYADHAGNAAALTVSNDTLVAHQGYASGLDAFGDYGVFGTGDYGGVIGQAPGLGRPVSVPVPAGVVGIGVEGVAGVFATSQNGEAIAAQTTSGLAAVHGNCQNDNGIGVFGDGSYAATGVYGHSGSGDGVRGIANEGHGVFGLAVQPNGVGVLGVSVERSGVTAPAAAVTGDSKDQNGVQGLSKTARGGVFAGGQAAIRLLPGSLTNTAPANGQNGDFYVDSTGGLWYYRGSWHQLA</sequence>
<dbReference type="AlphaFoldDB" id="A0A3E0HQ65"/>
<name>A0A3E0HQ65_9PSEU</name>
<evidence type="ECO:0000256" key="1">
    <source>
        <dbReference type="SAM" id="Coils"/>
    </source>
</evidence>